<proteinExistence type="predicted"/>
<accession>A0A1L9U3V7</accession>
<sequence>MVSLDDKPTPAYLGRAINFYLDRLNVARLNVQCTKEMCESLQRSQWRLRKLLDELQIRIDILEAINKEQMRLIQEITEAIGNDEGLPDCQFNQ</sequence>
<dbReference type="VEuPathDB" id="FungiDB:ASPBRDRAFT_48972"/>
<dbReference type="Proteomes" id="UP000184499">
    <property type="component" value="Unassembled WGS sequence"/>
</dbReference>
<dbReference type="GeneID" id="93578694"/>
<dbReference type="RefSeq" id="XP_067473572.1">
    <property type="nucleotide sequence ID" value="XM_067626206.1"/>
</dbReference>
<reference evidence="2" key="1">
    <citation type="journal article" date="2017" name="Genome Biol.">
        <title>Comparative genomics reveals high biological diversity and specific adaptations in the industrially and medically important fungal genus Aspergillus.</title>
        <authorList>
            <person name="de Vries R.P."/>
            <person name="Riley R."/>
            <person name="Wiebenga A."/>
            <person name="Aguilar-Osorio G."/>
            <person name="Amillis S."/>
            <person name="Uchima C.A."/>
            <person name="Anderluh G."/>
            <person name="Asadollahi M."/>
            <person name="Askin M."/>
            <person name="Barry K."/>
            <person name="Battaglia E."/>
            <person name="Bayram O."/>
            <person name="Benocci T."/>
            <person name="Braus-Stromeyer S.A."/>
            <person name="Caldana C."/>
            <person name="Canovas D."/>
            <person name="Cerqueira G.C."/>
            <person name="Chen F."/>
            <person name="Chen W."/>
            <person name="Choi C."/>
            <person name="Clum A."/>
            <person name="Dos Santos R.A."/>
            <person name="Damasio A.R."/>
            <person name="Diallinas G."/>
            <person name="Emri T."/>
            <person name="Fekete E."/>
            <person name="Flipphi M."/>
            <person name="Freyberg S."/>
            <person name="Gallo A."/>
            <person name="Gournas C."/>
            <person name="Habgood R."/>
            <person name="Hainaut M."/>
            <person name="Harispe M.L."/>
            <person name="Henrissat B."/>
            <person name="Hilden K.S."/>
            <person name="Hope R."/>
            <person name="Hossain A."/>
            <person name="Karabika E."/>
            <person name="Karaffa L."/>
            <person name="Karanyi Z."/>
            <person name="Krasevec N."/>
            <person name="Kuo A."/>
            <person name="Kusch H."/>
            <person name="LaButti K."/>
            <person name="Lagendijk E.L."/>
            <person name="Lapidus A."/>
            <person name="Levasseur A."/>
            <person name="Lindquist E."/>
            <person name="Lipzen A."/>
            <person name="Logrieco A.F."/>
            <person name="MacCabe A."/>
            <person name="Maekelae M.R."/>
            <person name="Malavazi I."/>
            <person name="Melin P."/>
            <person name="Meyer V."/>
            <person name="Mielnichuk N."/>
            <person name="Miskei M."/>
            <person name="Molnar A.P."/>
            <person name="Mule G."/>
            <person name="Ngan C.Y."/>
            <person name="Orejas M."/>
            <person name="Orosz E."/>
            <person name="Ouedraogo J.P."/>
            <person name="Overkamp K.M."/>
            <person name="Park H.-S."/>
            <person name="Perrone G."/>
            <person name="Piumi F."/>
            <person name="Punt P.J."/>
            <person name="Ram A.F."/>
            <person name="Ramon A."/>
            <person name="Rauscher S."/>
            <person name="Record E."/>
            <person name="Riano-Pachon D.M."/>
            <person name="Robert V."/>
            <person name="Roehrig J."/>
            <person name="Ruller R."/>
            <person name="Salamov A."/>
            <person name="Salih N.S."/>
            <person name="Samson R.A."/>
            <person name="Sandor E."/>
            <person name="Sanguinetti M."/>
            <person name="Schuetze T."/>
            <person name="Sepcic K."/>
            <person name="Shelest E."/>
            <person name="Sherlock G."/>
            <person name="Sophianopoulou V."/>
            <person name="Squina F.M."/>
            <person name="Sun H."/>
            <person name="Susca A."/>
            <person name="Todd R.B."/>
            <person name="Tsang A."/>
            <person name="Unkles S.E."/>
            <person name="van de Wiele N."/>
            <person name="van Rossen-Uffink D."/>
            <person name="Oliveira J.V."/>
            <person name="Vesth T.C."/>
            <person name="Visser J."/>
            <person name="Yu J.-H."/>
            <person name="Zhou M."/>
            <person name="Andersen M.R."/>
            <person name="Archer D.B."/>
            <person name="Baker S.E."/>
            <person name="Benoit I."/>
            <person name="Brakhage A.A."/>
            <person name="Braus G.H."/>
            <person name="Fischer R."/>
            <person name="Frisvad J.C."/>
            <person name="Goldman G.H."/>
            <person name="Houbraken J."/>
            <person name="Oakley B."/>
            <person name="Pocsi I."/>
            <person name="Scazzocchio C."/>
            <person name="Seiboth B."/>
            <person name="vanKuyk P.A."/>
            <person name="Wortman J."/>
            <person name="Dyer P.S."/>
            <person name="Grigoriev I.V."/>
        </authorList>
    </citation>
    <scope>NUCLEOTIDE SEQUENCE [LARGE SCALE GENOMIC DNA]</scope>
    <source>
        <strain evidence="2">CBS 101740 / IMI 381727 / IBT 21946</strain>
    </source>
</reference>
<organism evidence="1 2">
    <name type="scientific">Aspergillus brasiliensis (strain CBS 101740 / IMI 381727 / IBT 21946)</name>
    <dbReference type="NCBI Taxonomy" id="767769"/>
    <lineage>
        <taxon>Eukaryota</taxon>
        <taxon>Fungi</taxon>
        <taxon>Dikarya</taxon>
        <taxon>Ascomycota</taxon>
        <taxon>Pezizomycotina</taxon>
        <taxon>Eurotiomycetes</taxon>
        <taxon>Eurotiomycetidae</taxon>
        <taxon>Eurotiales</taxon>
        <taxon>Aspergillaceae</taxon>
        <taxon>Aspergillus</taxon>
        <taxon>Aspergillus subgen. Circumdati</taxon>
    </lineage>
</organism>
<dbReference type="AlphaFoldDB" id="A0A1L9U3V7"/>
<dbReference type="OrthoDB" id="10433234at2759"/>
<keyword evidence="2" id="KW-1185">Reference proteome</keyword>
<name>A0A1L9U3V7_ASPBC</name>
<evidence type="ECO:0000313" key="2">
    <source>
        <dbReference type="Proteomes" id="UP000184499"/>
    </source>
</evidence>
<gene>
    <name evidence="1" type="ORF">ASPBRDRAFT_48972</name>
</gene>
<protein>
    <submittedName>
        <fullName evidence="1">Uncharacterized protein</fullName>
    </submittedName>
</protein>
<evidence type="ECO:0000313" key="1">
    <source>
        <dbReference type="EMBL" id="OJJ66322.1"/>
    </source>
</evidence>
<dbReference type="EMBL" id="KV878699">
    <property type="protein sequence ID" value="OJJ66322.1"/>
    <property type="molecule type" value="Genomic_DNA"/>
</dbReference>